<sequence length="93" mass="10794">MSAMERYLGRKVSIIYMDRKGTISKRDVRPVNVHTDQIRAYCYARKAMRNFRKEDILAWTPCADSAASFGLPKVYPHLTRKRENYSFDSSISG</sequence>
<comment type="caution">
    <text evidence="2">The sequence shown here is derived from an EMBL/GenBank/DDBJ whole genome shotgun (WGS) entry which is preliminary data.</text>
</comment>
<gene>
    <name evidence="2" type="ORF">EDM21_15250</name>
</gene>
<evidence type="ECO:0000259" key="1">
    <source>
        <dbReference type="Pfam" id="PF13280"/>
    </source>
</evidence>
<evidence type="ECO:0000313" key="3">
    <source>
        <dbReference type="Proteomes" id="UP000490800"/>
    </source>
</evidence>
<reference evidence="2 3" key="1">
    <citation type="journal article" date="2019" name="Microorganisms">
        <title>Paenibacillus lutrae sp. nov., A Chitinolytic Species Isolated from A River Otter in Castril Natural Park, Granada, Spain.</title>
        <authorList>
            <person name="Rodriguez M."/>
            <person name="Reina J.C."/>
            <person name="Bejar V."/>
            <person name="Llamas I."/>
        </authorList>
    </citation>
    <scope>NUCLEOTIDE SEQUENCE [LARGE SCALE GENOMIC DNA]</scope>
    <source>
        <strain evidence="2 3">N10</strain>
    </source>
</reference>
<dbReference type="Pfam" id="PF13280">
    <property type="entry name" value="WYL"/>
    <property type="match status" value="1"/>
</dbReference>
<organism evidence="2 3">
    <name type="scientific">Paenibacillus lutrae</name>
    <dbReference type="NCBI Taxonomy" id="2078573"/>
    <lineage>
        <taxon>Bacteria</taxon>
        <taxon>Bacillati</taxon>
        <taxon>Bacillota</taxon>
        <taxon>Bacilli</taxon>
        <taxon>Bacillales</taxon>
        <taxon>Paenibacillaceae</taxon>
        <taxon>Paenibacillus</taxon>
    </lineage>
</organism>
<dbReference type="AlphaFoldDB" id="A0A7X3FJJ8"/>
<proteinExistence type="predicted"/>
<dbReference type="OrthoDB" id="2991134at2"/>
<dbReference type="Proteomes" id="UP000490800">
    <property type="component" value="Unassembled WGS sequence"/>
</dbReference>
<dbReference type="EMBL" id="RHLK01000008">
    <property type="protein sequence ID" value="MVP00866.1"/>
    <property type="molecule type" value="Genomic_DNA"/>
</dbReference>
<accession>A0A7X3FJJ8</accession>
<protein>
    <recommendedName>
        <fullName evidence="1">WYL domain-containing protein</fullName>
    </recommendedName>
</protein>
<feature type="domain" description="WYL" evidence="1">
    <location>
        <begin position="9"/>
        <end position="60"/>
    </location>
</feature>
<evidence type="ECO:0000313" key="2">
    <source>
        <dbReference type="EMBL" id="MVP00866.1"/>
    </source>
</evidence>
<dbReference type="InterPro" id="IPR026881">
    <property type="entry name" value="WYL_dom"/>
</dbReference>
<name>A0A7X3FJJ8_9BACL</name>
<keyword evidence="3" id="KW-1185">Reference proteome</keyword>
<dbReference type="RefSeq" id="WP_157336738.1">
    <property type="nucleotide sequence ID" value="NZ_RHLK01000008.1"/>
</dbReference>